<dbReference type="PATRIC" id="fig|1299334.3.peg.3445"/>
<feature type="compositionally biased region" description="Polar residues" evidence="1">
    <location>
        <begin position="1"/>
        <end position="19"/>
    </location>
</feature>
<evidence type="ECO:0000313" key="2">
    <source>
        <dbReference type="EMBL" id="EUA54482.1"/>
    </source>
</evidence>
<protein>
    <submittedName>
        <fullName evidence="2">Uncharacterized protein</fullName>
    </submittedName>
</protein>
<gene>
    <name evidence="2" type="ORF">I553_1644</name>
</gene>
<proteinExistence type="predicted"/>
<organism evidence="2">
    <name type="scientific">Mycobacterium xenopi 4042</name>
    <dbReference type="NCBI Taxonomy" id="1299334"/>
    <lineage>
        <taxon>Bacteria</taxon>
        <taxon>Bacillati</taxon>
        <taxon>Actinomycetota</taxon>
        <taxon>Actinomycetes</taxon>
        <taxon>Mycobacteriales</taxon>
        <taxon>Mycobacteriaceae</taxon>
        <taxon>Mycobacterium</taxon>
    </lineage>
</organism>
<evidence type="ECO:0000256" key="1">
    <source>
        <dbReference type="SAM" id="MobiDB-lite"/>
    </source>
</evidence>
<name>X8CDM3_MYCXE</name>
<reference evidence="2" key="1">
    <citation type="submission" date="2014-01" db="EMBL/GenBank/DDBJ databases">
        <authorList>
            <person name="Brown-Elliot B."/>
            <person name="Wallace R."/>
            <person name="Lenaerts A."/>
            <person name="Ordway D."/>
            <person name="DeGroote M.A."/>
            <person name="Parker T."/>
            <person name="Sizemore C."/>
            <person name="Tallon L.J."/>
            <person name="Sadzewicz L.K."/>
            <person name="Sengamalay N."/>
            <person name="Fraser C.M."/>
            <person name="Hine E."/>
            <person name="Shefchek K.A."/>
            <person name="Das S.P."/>
            <person name="Tettelin H."/>
        </authorList>
    </citation>
    <scope>NUCLEOTIDE SEQUENCE [LARGE SCALE GENOMIC DNA]</scope>
    <source>
        <strain evidence="2">4042</strain>
    </source>
</reference>
<feature type="region of interest" description="Disordered" evidence="1">
    <location>
        <begin position="1"/>
        <end position="25"/>
    </location>
</feature>
<sequence>MPPGATSSNHNHNRTTGCSPSAPERYPHVLTLKASEQHGCTWSPTL</sequence>
<comment type="caution">
    <text evidence="2">The sequence shown here is derived from an EMBL/GenBank/DDBJ whole genome shotgun (WGS) entry which is preliminary data.</text>
</comment>
<dbReference type="EMBL" id="JAOB01000032">
    <property type="protein sequence ID" value="EUA54482.1"/>
    <property type="molecule type" value="Genomic_DNA"/>
</dbReference>
<dbReference type="AlphaFoldDB" id="X8CDM3"/>
<accession>X8CDM3</accession>